<dbReference type="InterPro" id="IPR038765">
    <property type="entry name" value="Papain-like_cys_pep_sf"/>
</dbReference>
<dbReference type="SUPFAM" id="SSF54001">
    <property type="entry name" value="Cysteine proteinases"/>
    <property type="match status" value="1"/>
</dbReference>
<sequence>MTAPAGGAMGGHAVVLVRCDDQSLTFMNSWGPGFANHGFFTIDRAATLEIDSRRQMKFFDVYWYTQDLSDAEVAAWEQHEKDTGSRFIGSLPASFYDLPVTCPHCHLVANASNYEGAWYEAVCRSCRRTFAPTVAELVRSLYENNYNPT</sequence>
<reference evidence="1 2" key="1">
    <citation type="journal article" date="2013" name="PLoS Genet.">
        <title>Genomic mechanisms accounting for the adaptation to parasitism in nematode-trapping fungi.</title>
        <authorList>
            <person name="Meerupati T."/>
            <person name="Andersson K.M."/>
            <person name="Friman E."/>
            <person name="Kumar D."/>
            <person name="Tunlid A."/>
            <person name="Ahren D."/>
        </authorList>
    </citation>
    <scope>NUCLEOTIDE SEQUENCE [LARGE SCALE GENOMIC DNA]</scope>
    <source>
        <strain evidence="1 2">CBS 200.50</strain>
    </source>
</reference>
<evidence type="ECO:0000313" key="2">
    <source>
        <dbReference type="Proteomes" id="UP000015100"/>
    </source>
</evidence>
<evidence type="ECO:0008006" key="3">
    <source>
        <dbReference type="Google" id="ProtNLM"/>
    </source>
</evidence>
<proteinExistence type="predicted"/>
<dbReference type="OrthoDB" id="3789175at2759"/>
<dbReference type="AlphaFoldDB" id="S7ZXY7"/>
<keyword evidence="2" id="KW-1185">Reference proteome</keyword>
<organism evidence="1 2">
    <name type="scientific">Dactylellina haptotyla (strain CBS 200.50)</name>
    <name type="common">Nematode-trapping fungus</name>
    <name type="synonym">Monacrosporium haptotylum</name>
    <dbReference type="NCBI Taxonomy" id="1284197"/>
    <lineage>
        <taxon>Eukaryota</taxon>
        <taxon>Fungi</taxon>
        <taxon>Dikarya</taxon>
        <taxon>Ascomycota</taxon>
        <taxon>Pezizomycotina</taxon>
        <taxon>Orbiliomycetes</taxon>
        <taxon>Orbiliales</taxon>
        <taxon>Orbiliaceae</taxon>
        <taxon>Dactylellina</taxon>
    </lineage>
</organism>
<protein>
    <recommendedName>
        <fullName evidence="3">Peptidase C1A papain C-terminal domain-containing protein</fullName>
    </recommendedName>
</protein>
<reference evidence="2" key="2">
    <citation type="submission" date="2013-04" db="EMBL/GenBank/DDBJ databases">
        <title>Genomic mechanisms accounting for the adaptation to parasitism in nematode-trapping fungi.</title>
        <authorList>
            <person name="Ahren D.G."/>
        </authorList>
    </citation>
    <scope>NUCLEOTIDE SEQUENCE [LARGE SCALE GENOMIC DNA]</scope>
    <source>
        <strain evidence="2">CBS 200.50</strain>
    </source>
</reference>
<dbReference type="EMBL" id="AQGS01001094">
    <property type="protein sequence ID" value="EPS35630.1"/>
    <property type="molecule type" value="Genomic_DNA"/>
</dbReference>
<dbReference type="Gene3D" id="3.90.70.10">
    <property type="entry name" value="Cysteine proteinases"/>
    <property type="match status" value="1"/>
</dbReference>
<evidence type="ECO:0000313" key="1">
    <source>
        <dbReference type="EMBL" id="EPS35630.1"/>
    </source>
</evidence>
<gene>
    <name evidence="1" type="ORF">H072_10973</name>
</gene>
<dbReference type="HOGENOM" id="CLU_1749572_0_0_1"/>
<accession>S7ZXY7</accession>
<comment type="caution">
    <text evidence="1">The sequence shown here is derived from an EMBL/GenBank/DDBJ whole genome shotgun (WGS) entry which is preliminary data.</text>
</comment>
<name>S7ZXY7_DACHA</name>
<dbReference type="Proteomes" id="UP000015100">
    <property type="component" value="Unassembled WGS sequence"/>
</dbReference>